<sequence length="42" mass="4316">MHWAVGGCGAAADCEAGTARLREGMIEHGDMIGSDARAEQLA</sequence>
<reference evidence="1 2" key="1">
    <citation type="journal article" date="2012" name="J. Bacteriol.">
        <title>Draft Genome Sequence of Plant Growth-Promoting Rhizobium Mesorhizobium amorphae, Isolated from Zinc-Lead Mine Tailings.</title>
        <authorList>
            <person name="Hao X."/>
            <person name="Lin Y."/>
            <person name="Johnstone L."/>
            <person name="Baltrus D.A."/>
            <person name="Miller S.J."/>
            <person name="Wei G."/>
            <person name="Rensing C."/>
        </authorList>
    </citation>
    <scope>NUCLEOTIDE SEQUENCE [LARGE SCALE GENOMIC DNA]</scope>
    <source>
        <strain evidence="1 2">CCNWGS0123</strain>
    </source>
</reference>
<dbReference type="RefSeq" id="WP_006202680.1">
    <property type="nucleotide sequence ID" value="NZ_AGSN01000116.1"/>
</dbReference>
<keyword evidence="2" id="KW-1185">Reference proteome</keyword>
<organism evidence="1 2">
    <name type="scientific">Mesorhizobium amorphae CCNWGS0123</name>
    <dbReference type="NCBI Taxonomy" id="1082933"/>
    <lineage>
        <taxon>Bacteria</taxon>
        <taxon>Pseudomonadati</taxon>
        <taxon>Pseudomonadota</taxon>
        <taxon>Alphaproteobacteria</taxon>
        <taxon>Hyphomicrobiales</taxon>
        <taxon>Phyllobacteriaceae</taxon>
        <taxon>Mesorhizobium</taxon>
    </lineage>
</organism>
<name>G6YB29_9HYPH</name>
<dbReference type="EMBL" id="AGSN01000116">
    <property type="protein sequence ID" value="EHH11012.1"/>
    <property type="molecule type" value="Genomic_DNA"/>
</dbReference>
<protein>
    <submittedName>
        <fullName evidence="1">Uncharacterized protein</fullName>
    </submittedName>
</protein>
<dbReference type="Proteomes" id="UP000002949">
    <property type="component" value="Unassembled WGS sequence"/>
</dbReference>
<gene>
    <name evidence="1" type="ORF">MEA186_15767</name>
</gene>
<evidence type="ECO:0000313" key="1">
    <source>
        <dbReference type="EMBL" id="EHH11012.1"/>
    </source>
</evidence>
<dbReference type="AlphaFoldDB" id="G6YB29"/>
<proteinExistence type="predicted"/>
<dbReference type="PATRIC" id="fig|1082933.3.peg.3072"/>
<evidence type="ECO:0000313" key="2">
    <source>
        <dbReference type="Proteomes" id="UP000002949"/>
    </source>
</evidence>
<accession>G6YB29</accession>